<keyword evidence="2" id="KW-0732">Signal</keyword>
<proteinExistence type="predicted"/>
<feature type="compositionally biased region" description="Basic residues" evidence="1">
    <location>
        <begin position="237"/>
        <end position="251"/>
    </location>
</feature>
<feature type="chain" id="PRO_5037908727" evidence="2">
    <location>
        <begin position="20"/>
        <end position="264"/>
    </location>
</feature>
<feature type="compositionally biased region" description="Basic residues" evidence="1">
    <location>
        <begin position="214"/>
        <end position="223"/>
    </location>
</feature>
<evidence type="ECO:0000256" key="2">
    <source>
        <dbReference type="SAM" id="SignalP"/>
    </source>
</evidence>
<reference evidence="3" key="1">
    <citation type="journal article" date="2021" name="G3 (Bethesda)">
        <title>Genome and transcriptome analysis of the beet armyworm Spodoptera exigua reveals targets for pest control. .</title>
        <authorList>
            <person name="Simon S."/>
            <person name="Breeschoten T."/>
            <person name="Jansen H.J."/>
            <person name="Dirks R.P."/>
            <person name="Schranz M.E."/>
            <person name="Ros V.I.D."/>
        </authorList>
    </citation>
    <scope>NUCLEOTIDE SEQUENCE</scope>
    <source>
        <strain evidence="3">TB_SE_WUR_2020</strain>
    </source>
</reference>
<feature type="region of interest" description="Disordered" evidence="1">
    <location>
        <begin position="190"/>
        <end position="251"/>
    </location>
</feature>
<dbReference type="AlphaFoldDB" id="A0A922SDZ1"/>
<organism evidence="3 4">
    <name type="scientific">Spodoptera exigua</name>
    <name type="common">Beet armyworm</name>
    <name type="synonym">Noctua fulgens</name>
    <dbReference type="NCBI Taxonomy" id="7107"/>
    <lineage>
        <taxon>Eukaryota</taxon>
        <taxon>Metazoa</taxon>
        <taxon>Ecdysozoa</taxon>
        <taxon>Arthropoda</taxon>
        <taxon>Hexapoda</taxon>
        <taxon>Insecta</taxon>
        <taxon>Pterygota</taxon>
        <taxon>Neoptera</taxon>
        <taxon>Endopterygota</taxon>
        <taxon>Lepidoptera</taxon>
        <taxon>Glossata</taxon>
        <taxon>Ditrysia</taxon>
        <taxon>Noctuoidea</taxon>
        <taxon>Noctuidae</taxon>
        <taxon>Amphipyrinae</taxon>
        <taxon>Spodoptera</taxon>
    </lineage>
</organism>
<evidence type="ECO:0000313" key="3">
    <source>
        <dbReference type="EMBL" id="KAH9633814.1"/>
    </source>
</evidence>
<sequence>MQWLATCALLTVLANGGGGVTKTSGIEQFWTDDYKIFEQVYGKTSDKDIYGESLPPSIVIGTDHKKESSHKNERYLLNLDHGSEEQDPYDFGDRYNNMLSKQTLKLLSKTKPATSSINFVSYSNFKPISESNDPETYNYLKHLEELNNEEKFSYPPTMGGFKPYMSYLGPNPEETEAYKSIQEILEAHEANKDSSHKDEDDGNDEMKYITYPKNKNKKKKPPRVHNEVSKPRCVTGRCRKRGAGPYRSRSRPHIRGVKKTVFLV</sequence>
<name>A0A922SDZ1_SPOEX</name>
<comment type="caution">
    <text evidence="3">The sequence shown here is derived from an EMBL/GenBank/DDBJ whole genome shotgun (WGS) entry which is preliminary data.</text>
</comment>
<dbReference type="Proteomes" id="UP000814243">
    <property type="component" value="Unassembled WGS sequence"/>
</dbReference>
<feature type="signal peptide" evidence="2">
    <location>
        <begin position="1"/>
        <end position="19"/>
    </location>
</feature>
<feature type="compositionally biased region" description="Basic and acidic residues" evidence="1">
    <location>
        <begin position="190"/>
        <end position="207"/>
    </location>
</feature>
<accession>A0A922SDZ1</accession>
<evidence type="ECO:0000256" key="1">
    <source>
        <dbReference type="SAM" id="MobiDB-lite"/>
    </source>
</evidence>
<dbReference type="EMBL" id="JACEFF010000635">
    <property type="protein sequence ID" value="KAH9633814.1"/>
    <property type="molecule type" value="Genomic_DNA"/>
</dbReference>
<gene>
    <name evidence="3" type="ORF">HF086_005448</name>
</gene>
<protein>
    <submittedName>
        <fullName evidence="3">Uncharacterized protein</fullName>
    </submittedName>
</protein>
<evidence type="ECO:0000313" key="4">
    <source>
        <dbReference type="Proteomes" id="UP000814243"/>
    </source>
</evidence>